<protein>
    <submittedName>
        <fullName evidence="1">Uncharacterized protein</fullName>
    </submittedName>
</protein>
<name>A0A1V4H9B3_9BACL</name>
<accession>A0A1V4H9B3</accession>
<evidence type="ECO:0000313" key="2">
    <source>
        <dbReference type="Proteomes" id="UP000190626"/>
    </source>
</evidence>
<dbReference type="AlphaFoldDB" id="A0A1V4H9B3"/>
<comment type="caution">
    <text evidence="1">The sequence shown here is derived from an EMBL/GenBank/DDBJ whole genome shotgun (WGS) entry which is preliminary data.</text>
</comment>
<dbReference type="STRING" id="1469647.BC351_10550"/>
<dbReference type="OrthoDB" id="2610730at2"/>
<gene>
    <name evidence="1" type="ORF">BC351_10550</name>
</gene>
<dbReference type="Proteomes" id="UP000190626">
    <property type="component" value="Unassembled WGS sequence"/>
</dbReference>
<keyword evidence="2" id="KW-1185">Reference proteome</keyword>
<reference evidence="2" key="1">
    <citation type="submission" date="2016-07" db="EMBL/GenBank/DDBJ databases">
        <authorList>
            <person name="Florea S."/>
            <person name="Webb J.S."/>
            <person name="Jaromczyk J."/>
            <person name="Schardl C.L."/>
        </authorList>
    </citation>
    <scope>NUCLEOTIDE SEQUENCE [LARGE SCALE GENOMIC DNA]</scope>
    <source>
        <strain evidence="2">CY1</strain>
    </source>
</reference>
<sequence length="143" mass="16786">MTRLIESEELVKAVGYNESNFLEQPIITDPSSLIYENIYPYRFVPDLNTHQKTFITLSFRGYKPVDGYYKSGLVYFNVITHKDLIKTDYGALRYDFIIQKIDELMNNTRGLGIGNTQFHSMDELYIDEKYMGMFIAYKLLDFS</sequence>
<evidence type="ECO:0000313" key="1">
    <source>
        <dbReference type="EMBL" id="OPH47743.1"/>
    </source>
</evidence>
<proteinExistence type="predicted"/>
<dbReference type="EMBL" id="MBTG01000056">
    <property type="protein sequence ID" value="OPH47743.1"/>
    <property type="molecule type" value="Genomic_DNA"/>
</dbReference>
<organism evidence="1 2">
    <name type="scientific">Paenibacillus ferrarius</name>
    <dbReference type="NCBI Taxonomy" id="1469647"/>
    <lineage>
        <taxon>Bacteria</taxon>
        <taxon>Bacillati</taxon>
        <taxon>Bacillota</taxon>
        <taxon>Bacilli</taxon>
        <taxon>Bacillales</taxon>
        <taxon>Paenibacillaceae</taxon>
        <taxon>Paenibacillus</taxon>
    </lineage>
</organism>